<dbReference type="PROSITE" id="PS50928">
    <property type="entry name" value="ABC_TM1"/>
    <property type="match status" value="1"/>
</dbReference>
<evidence type="ECO:0000256" key="3">
    <source>
        <dbReference type="ARBA" id="ARBA00022475"/>
    </source>
</evidence>
<dbReference type="SUPFAM" id="SSF161098">
    <property type="entry name" value="MetI-like"/>
    <property type="match status" value="2"/>
</dbReference>
<keyword evidence="4 7" id="KW-0812">Transmembrane</keyword>
<accession>A0ABW3ZHP2</accession>
<dbReference type="Pfam" id="PF00528">
    <property type="entry name" value="BPD_transp_1"/>
    <property type="match status" value="1"/>
</dbReference>
<feature type="transmembrane region" description="Helical" evidence="7">
    <location>
        <begin position="513"/>
        <end position="539"/>
    </location>
</feature>
<keyword evidence="5 7" id="KW-1133">Transmembrane helix</keyword>
<dbReference type="CDD" id="cd06261">
    <property type="entry name" value="TM_PBP2"/>
    <property type="match status" value="1"/>
</dbReference>
<feature type="transmembrane region" description="Helical" evidence="7">
    <location>
        <begin position="48"/>
        <end position="72"/>
    </location>
</feature>
<dbReference type="RefSeq" id="WP_386803063.1">
    <property type="nucleotide sequence ID" value="NZ_JBHTMU010000014.1"/>
</dbReference>
<dbReference type="PANTHER" id="PTHR30183">
    <property type="entry name" value="MOLYBDENUM TRANSPORT SYSTEM PERMEASE PROTEIN MODB"/>
    <property type="match status" value="1"/>
</dbReference>
<gene>
    <name evidence="9" type="ORF">ACFQ4E_09750</name>
</gene>
<feature type="transmembrane region" description="Helical" evidence="7">
    <location>
        <begin position="381"/>
        <end position="405"/>
    </location>
</feature>
<evidence type="ECO:0000256" key="4">
    <source>
        <dbReference type="ARBA" id="ARBA00022692"/>
    </source>
</evidence>
<evidence type="ECO:0000313" key="9">
    <source>
        <dbReference type="EMBL" id="MFD1342701.1"/>
    </source>
</evidence>
<evidence type="ECO:0000256" key="7">
    <source>
        <dbReference type="RuleBase" id="RU363032"/>
    </source>
</evidence>
<comment type="similarity">
    <text evidence="7">Belongs to the binding-protein-dependent transport system permease family.</text>
</comment>
<proteinExistence type="inferred from homology"/>
<sequence length="547" mass="57323">MLGPLVAGMAGTALPAFGHYPAAGAEGLSLAPFAALFDWPGIGAAVRLSLTTGLAATALALTGVALLLAGWGGTPVMRLAQRLLSPLLSVPHAAMAFGLAFLIAPSGWLVRLVSPWATGWTRPPDVLIVQDPWGLAMTAGLVAKEMPFLLLMALAALGQADAARRMRVTQALGYGRVRGWMVGVFPSVYAQIRLPVYVVLAYSMSVADVAMILGPSTPPPLSVQVVRWMADPDLSMRLVASAGALLQLGLVILGLGLWRLGEASVARLAARSIATGARGRREDAALRGLGLSAAFLSAGAVFGGIAGLAVWSVAGYWGFPDALPLSASWDNWMRHGAGIAESGATTLWIALASVAIALILTTLCLEAEHRRGRPLSRRGLWLLYMPLLVPQIAFLPGLQTLLLVLGLKGGLVPVILAHLVFVLPYVFLSLGDPWRAWETRYDTVGRALGASPWRVFATLRLPMLIRPLLTAAAVGAAVSVGQYLPTLLVGGGRVPTLTTEAVALASGGDRRAIGVYGVAQTVAVILPFALALAVPTLLWRNRRGLHV</sequence>
<feature type="transmembrane region" description="Helical" evidence="7">
    <location>
        <begin position="411"/>
        <end position="430"/>
    </location>
</feature>
<evidence type="ECO:0000313" key="10">
    <source>
        <dbReference type="Proteomes" id="UP001597135"/>
    </source>
</evidence>
<reference evidence="10" key="1">
    <citation type="journal article" date="2019" name="Int. J. Syst. Evol. Microbiol.">
        <title>The Global Catalogue of Microorganisms (GCM) 10K type strain sequencing project: providing services to taxonomists for standard genome sequencing and annotation.</title>
        <authorList>
            <consortium name="The Broad Institute Genomics Platform"/>
            <consortium name="The Broad Institute Genome Sequencing Center for Infectious Disease"/>
            <person name="Wu L."/>
            <person name="Ma J."/>
        </authorList>
    </citation>
    <scope>NUCLEOTIDE SEQUENCE [LARGE SCALE GENOMIC DNA]</scope>
    <source>
        <strain evidence="10">CCUG 62953</strain>
    </source>
</reference>
<protein>
    <submittedName>
        <fullName evidence="9">ABC transporter permease</fullName>
    </submittedName>
</protein>
<feature type="transmembrane region" description="Helical" evidence="7">
    <location>
        <begin position="464"/>
        <end position="484"/>
    </location>
</feature>
<evidence type="ECO:0000256" key="1">
    <source>
        <dbReference type="ARBA" id="ARBA00004651"/>
    </source>
</evidence>
<feature type="transmembrane region" description="Helical" evidence="7">
    <location>
        <begin position="339"/>
        <end position="360"/>
    </location>
</feature>
<dbReference type="PANTHER" id="PTHR30183:SF6">
    <property type="entry name" value="INNER MEMBRANE ABC TRANSPORTER PERMEASE PROTEIN YNJC"/>
    <property type="match status" value="1"/>
</dbReference>
<dbReference type="Gene3D" id="1.10.3720.10">
    <property type="entry name" value="MetI-like"/>
    <property type="match status" value="2"/>
</dbReference>
<dbReference type="Proteomes" id="UP001597135">
    <property type="component" value="Unassembled WGS sequence"/>
</dbReference>
<feature type="transmembrane region" description="Helical" evidence="7">
    <location>
        <begin position="133"/>
        <end position="157"/>
    </location>
</feature>
<keyword evidence="10" id="KW-1185">Reference proteome</keyword>
<organism evidence="9 10">
    <name type="scientific">Litorisediminicola beolgyonensis</name>
    <dbReference type="NCBI Taxonomy" id="1173614"/>
    <lineage>
        <taxon>Bacteria</taxon>
        <taxon>Pseudomonadati</taxon>
        <taxon>Pseudomonadota</taxon>
        <taxon>Alphaproteobacteria</taxon>
        <taxon>Rhodobacterales</taxon>
        <taxon>Paracoccaceae</taxon>
        <taxon>Litorisediminicola</taxon>
    </lineage>
</organism>
<feature type="domain" description="ABC transmembrane type-1" evidence="8">
    <location>
        <begin position="343"/>
        <end position="534"/>
    </location>
</feature>
<feature type="transmembrane region" description="Helical" evidence="7">
    <location>
        <begin position="288"/>
        <end position="319"/>
    </location>
</feature>
<keyword evidence="3" id="KW-1003">Cell membrane</keyword>
<feature type="transmembrane region" description="Helical" evidence="7">
    <location>
        <begin position="234"/>
        <end position="258"/>
    </location>
</feature>
<dbReference type="InterPro" id="IPR000515">
    <property type="entry name" value="MetI-like"/>
</dbReference>
<comment type="subcellular location">
    <subcellularLocation>
        <location evidence="1 7">Cell membrane</location>
        <topology evidence="1 7">Multi-pass membrane protein</topology>
    </subcellularLocation>
</comment>
<dbReference type="EMBL" id="JBHTMU010000014">
    <property type="protein sequence ID" value="MFD1342701.1"/>
    <property type="molecule type" value="Genomic_DNA"/>
</dbReference>
<evidence type="ECO:0000259" key="8">
    <source>
        <dbReference type="PROSITE" id="PS50928"/>
    </source>
</evidence>
<dbReference type="InterPro" id="IPR035906">
    <property type="entry name" value="MetI-like_sf"/>
</dbReference>
<comment type="caution">
    <text evidence="9">The sequence shown here is derived from an EMBL/GenBank/DDBJ whole genome shotgun (WGS) entry which is preliminary data.</text>
</comment>
<evidence type="ECO:0000256" key="6">
    <source>
        <dbReference type="ARBA" id="ARBA00023136"/>
    </source>
</evidence>
<evidence type="ECO:0000256" key="5">
    <source>
        <dbReference type="ARBA" id="ARBA00022989"/>
    </source>
</evidence>
<evidence type="ECO:0000256" key="2">
    <source>
        <dbReference type="ARBA" id="ARBA00022448"/>
    </source>
</evidence>
<name>A0ABW3ZHP2_9RHOB</name>
<keyword evidence="6 7" id="KW-0472">Membrane</keyword>
<feature type="transmembrane region" description="Helical" evidence="7">
    <location>
        <begin position="93"/>
        <end position="113"/>
    </location>
</feature>
<keyword evidence="2 7" id="KW-0813">Transport</keyword>